<organism evidence="5 6">
    <name type="scientific">Simiduia aestuariiviva</name>
    <dbReference type="NCBI Taxonomy" id="1510459"/>
    <lineage>
        <taxon>Bacteria</taxon>
        <taxon>Pseudomonadati</taxon>
        <taxon>Pseudomonadota</taxon>
        <taxon>Gammaproteobacteria</taxon>
        <taxon>Cellvibrionales</taxon>
        <taxon>Cellvibrionaceae</taxon>
        <taxon>Simiduia</taxon>
    </lineage>
</organism>
<dbReference type="PROSITE" id="PS51677">
    <property type="entry name" value="NODB"/>
    <property type="match status" value="1"/>
</dbReference>
<dbReference type="GO" id="GO:0005975">
    <property type="term" value="P:carbohydrate metabolic process"/>
    <property type="evidence" value="ECO:0007669"/>
    <property type="project" value="InterPro"/>
</dbReference>
<dbReference type="InterPro" id="IPR002509">
    <property type="entry name" value="NODB_dom"/>
</dbReference>
<dbReference type="GO" id="GO:0005576">
    <property type="term" value="C:extracellular region"/>
    <property type="evidence" value="ECO:0007669"/>
    <property type="project" value="UniProtKB-SubCell"/>
</dbReference>
<keyword evidence="6" id="KW-1185">Reference proteome</keyword>
<dbReference type="SUPFAM" id="SSF88713">
    <property type="entry name" value="Glycoside hydrolase/deacetylase"/>
    <property type="match status" value="1"/>
</dbReference>
<evidence type="ECO:0000256" key="3">
    <source>
        <dbReference type="SAM" id="SignalP"/>
    </source>
</evidence>
<feature type="signal peptide" evidence="3">
    <location>
        <begin position="1"/>
        <end position="38"/>
    </location>
</feature>
<dbReference type="InterPro" id="IPR051398">
    <property type="entry name" value="Polysacch_Deacetylase"/>
</dbReference>
<comment type="subcellular location">
    <subcellularLocation>
        <location evidence="1">Secreted</location>
    </subcellularLocation>
</comment>
<proteinExistence type="predicted"/>
<feature type="chain" id="PRO_5032695717" evidence="3">
    <location>
        <begin position="39"/>
        <end position="272"/>
    </location>
</feature>
<keyword evidence="2 3" id="KW-0732">Signal</keyword>
<comment type="caution">
    <text evidence="5">The sequence shown here is derived from an EMBL/GenBank/DDBJ whole genome shotgun (WGS) entry which is preliminary data.</text>
</comment>
<dbReference type="PANTHER" id="PTHR34216:SF3">
    <property type="entry name" value="POLY-BETA-1,6-N-ACETYL-D-GLUCOSAMINE N-DEACETYLASE"/>
    <property type="match status" value="1"/>
</dbReference>
<dbReference type="Gene3D" id="3.20.20.370">
    <property type="entry name" value="Glycoside hydrolase/deacetylase"/>
    <property type="match status" value="1"/>
</dbReference>
<protein>
    <submittedName>
        <fullName evidence="5">Peptidoglycan/xylan/chitin deacetylase (PgdA/CDA1 family)</fullName>
    </submittedName>
</protein>
<dbReference type="Proteomes" id="UP000559987">
    <property type="component" value="Unassembled WGS sequence"/>
</dbReference>
<evidence type="ECO:0000313" key="6">
    <source>
        <dbReference type="Proteomes" id="UP000559987"/>
    </source>
</evidence>
<evidence type="ECO:0000256" key="1">
    <source>
        <dbReference type="ARBA" id="ARBA00004613"/>
    </source>
</evidence>
<dbReference type="GO" id="GO:0016810">
    <property type="term" value="F:hydrolase activity, acting on carbon-nitrogen (but not peptide) bonds"/>
    <property type="evidence" value="ECO:0007669"/>
    <property type="project" value="InterPro"/>
</dbReference>
<feature type="domain" description="NodB homology" evidence="4">
    <location>
        <begin position="54"/>
        <end position="272"/>
    </location>
</feature>
<evidence type="ECO:0000313" key="5">
    <source>
        <dbReference type="EMBL" id="MBB3169016.1"/>
    </source>
</evidence>
<reference evidence="5 6" key="1">
    <citation type="submission" date="2020-08" db="EMBL/GenBank/DDBJ databases">
        <title>Genomic Encyclopedia of Type Strains, Phase III (KMG-III): the genomes of soil and plant-associated and newly described type strains.</title>
        <authorList>
            <person name="Whitman W."/>
        </authorList>
    </citation>
    <scope>NUCLEOTIDE SEQUENCE [LARGE SCALE GENOMIC DNA]</scope>
    <source>
        <strain evidence="5 6">CECT 8571</strain>
    </source>
</reference>
<gene>
    <name evidence="5" type="ORF">FHS30_002224</name>
</gene>
<name>A0A839USV2_9GAMM</name>
<dbReference type="PANTHER" id="PTHR34216">
    <property type="match status" value="1"/>
</dbReference>
<dbReference type="RefSeq" id="WP_246341286.1">
    <property type="nucleotide sequence ID" value="NZ_JACHXZ010000003.1"/>
</dbReference>
<dbReference type="EMBL" id="JACHXZ010000003">
    <property type="protein sequence ID" value="MBB3169016.1"/>
    <property type="molecule type" value="Genomic_DNA"/>
</dbReference>
<accession>A0A839USV2</accession>
<dbReference type="AlphaFoldDB" id="A0A839USV2"/>
<dbReference type="InterPro" id="IPR011330">
    <property type="entry name" value="Glyco_hydro/deAcase_b/a-brl"/>
</dbReference>
<sequence length="272" mass="30236">MHNIATLFAAARLSMPFFMFTIPLKALALMLTLGLALAQNTASADETWPQDHRVAISLNYDDALNSQLDNALPALNRFNHKASFYLTLSSPVVAQRIAEWRALAAEGHELGNHTLFHHCRASLAERDWVAPHQDLDQRSPEQLRDEIITANHFLTAIDGRRQRTFTPPCGDTQAGGKDFLPLIRPHLLAIKGQEPKYLNAVWLSPTNVDGAALITLVQQHAQGSLLINLTFHGVGGDYLSISSEAHEQLLRYLAAHPDKFYVATYQELARGF</sequence>
<evidence type="ECO:0000259" key="4">
    <source>
        <dbReference type="PROSITE" id="PS51677"/>
    </source>
</evidence>
<evidence type="ECO:0000256" key="2">
    <source>
        <dbReference type="ARBA" id="ARBA00022729"/>
    </source>
</evidence>
<dbReference type="Pfam" id="PF01522">
    <property type="entry name" value="Polysacc_deac_1"/>
    <property type="match status" value="1"/>
</dbReference>